<comment type="caution">
    <text evidence="2">The sequence shown here is derived from an EMBL/GenBank/DDBJ whole genome shotgun (WGS) entry which is preliminary data.</text>
</comment>
<sequence>MRTLSVVLMLALLAACGSESSDPPAKDGAVRTIDRATVTDVPAGDGPILCTGPVRESAPPQCEGPVITNWDWAKVWGAAGEVGAQFGDFCFEGKDVGDTFELTTLPRPVGTCGTQEYLARASVLEDGGTFGQGHGPQLCMGGIRLSMPPQCDGPDIPNWSWDKVTGESRRSQTTYGVYVVHGIYVDGDFTLTRPPLEPQQFEGEVPADALERDFKTPCLEPDGGWFPKDRPKLDEYAVERAAPFAEKLPGYSEVWIDQQFNEGTENDPNKIILNVRVTKDVKGAEKAMRTVWKGALCVSKATHTEAELQRIQQETRDMAKGLVLSTSSGDDHVDVDVILDEGGRLQKAFDDKYGAGVVRVSSALSKAPSGM</sequence>
<reference evidence="2 3" key="1">
    <citation type="submission" date="2023-07" db="EMBL/GenBank/DDBJ databases">
        <title>Sorghum-associated microbial communities from plants grown in Nebraska, USA.</title>
        <authorList>
            <person name="Schachtman D."/>
        </authorList>
    </citation>
    <scope>NUCLEOTIDE SEQUENCE [LARGE SCALE GENOMIC DNA]</scope>
    <source>
        <strain evidence="2 3">BE248</strain>
    </source>
</reference>
<dbReference type="Proteomes" id="UP001257739">
    <property type="component" value="Unassembled WGS sequence"/>
</dbReference>
<feature type="chain" id="PRO_5045685274" evidence="1">
    <location>
        <begin position="21"/>
        <end position="371"/>
    </location>
</feature>
<keyword evidence="3" id="KW-1185">Reference proteome</keyword>
<evidence type="ECO:0000313" key="3">
    <source>
        <dbReference type="Proteomes" id="UP001257739"/>
    </source>
</evidence>
<organism evidence="2 3">
    <name type="scientific">Aeromicrobium panaciterrae</name>
    <dbReference type="NCBI Taxonomy" id="363861"/>
    <lineage>
        <taxon>Bacteria</taxon>
        <taxon>Bacillati</taxon>
        <taxon>Actinomycetota</taxon>
        <taxon>Actinomycetes</taxon>
        <taxon>Propionibacteriales</taxon>
        <taxon>Nocardioidaceae</taxon>
        <taxon>Aeromicrobium</taxon>
    </lineage>
</organism>
<name>A0ABU1ULI9_9ACTN</name>
<evidence type="ECO:0000313" key="2">
    <source>
        <dbReference type="EMBL" id="MDR7086025.1"/>
    </source>
</evidence>
<feature type="signal peptide" evidence="1">
    <location>
        <begin position="1"/>
        <end position="20"/>
    </location>
</feature>
<proteinExistence type="predicted"/>
<dbReference type="EMBL" id="JAVDWH010000001">
    <property type="protein sequence ID" value="MDR7086025.1"/>
    <property type="molecule type" value="Genomic_DNA"/>
</dbReference>
<dbReference type="PROSITE" id="PS51257">
    <property type="entry name" value="PROKAR_LIPOPROTEIN"/>
    <property type="match status" value="1"/>
</dbReference>
<accession>A0ABU1ULI9</accession>
<keyword evidence="1" id="KW-0732">Signal</keyword>
<gene>
    <name evidence="2" type="ORF">J2X11_000864</name>
</gene>
<evidence type="ECO:0000256" key="1">
    <source>
        <dbReference type="SAM" id="SignalP"/>
    </source>
</evidence>
<dbReference type="RefSeq" id="WP_309967149.1">
    <property type="nucleotide sequence ID" value="NZ_JAVDWH010000001.1"/>
</dbReference>
<protein>
    <submittedName>
        <fullName evidence="2">Uncharacterized protein</fullName>
    </submittedName>
</protein>